<dbReference type="Gene3D" id="3.90.1670.10">
    <property type="entry name" value="FdhE-like domain"/>
    <property type="match status" value="1"/>
</dbReference>
<accession>G7VG66</accession>
<dbReference type="STRING" id="1104324.P186_1648"/>
<name>G7VG66_9CREN</name>
<evidence type="ECO:0000313" key="2">
    <source>
        <dbReference type="Proteomes" id="UP000005867"/>
    </source>
</evidence>
<dbReference type="EMBL" id="CP003098">
    <property type="protein sequence ID" value="AET33064.1"/>
    <property type="molecule type" value="Genomic_DNA"/>
</dbReference>
<keyword evidence="2" id="KW-1185">Reference proteome</keyword>
<dbReference type="Proteomes" id="UP000005867">
    <property type="component" value="Chromosome"/>
</dbReference>
<dbReference type="AlphaFoldDB" id="G7VG66"/>
<proteinExistence type="predicted"/>
<dbReference type="OrthoDB" id="9573at2157"/>
<dbReference type="HOGENOM" id="CLU_120797_0_0_2"/>
<dbReference type="GeneID" id="11596147"/>
<gene>
    <name evidence="1" type="ORF">P186_1648</name>
</gene>
<protein>
    <submittedName>
        <fullName evidence="1">Formate dehydrogenase protein fdhE</fullName>
    </submittedName>
</protein>
<organism evidence="1 2">
    <name type="scientific">Pyrobaculum ferrireducens</name>
    <dbReference type="NCBI Taxonomy" id="1104324"/>
    <lineage>
        <taxon>Archaea</taxon>
        <taxon>Thermoproteota</taxon>
        <taxon>Thermoprotei</taxon>
        <taxon>Thermoproteales</taxon>
        <taxon>Thermoproteaceae</taxon>
        <taxon>Pyrobaculum</taxon>
    </lineage>
</organism>
<dbReference type="RefSeq" id="WP_014288890.1">
    <property type="nucleotide sequence ID" value="NC_016645.1"/>
</dbReference>
<sequence length="194" mass="21817">MELDKAICGEDKKCLEELAELPSFLKELDEAARRFQIQASPGVKPLIRGVDVEAARAAAGRQVSGEFVDYLIRRALYFRYGGGEWTGRCAVCGEPATLVVLRRSDFGIYEGYKAEARCICGSTWSYAPWKCPKCGVEGREHFEVYILDEAKVLRCRRCGHVFGEVEDVREEYLQTLHLKLLMIFTKIGGGKTLP</sequence>
<reference evidence="1 2" key="1">
    <citation type="journal article" date="2012" name="J. Bacteriol.">
        <title>Complete genome sequence of strain 1860, a crenarchaeon of the genus pyrobaculum able to grow with various electron acceptors.</title>
        <authorList>
            <person name="Mardanov A.V."/>
            <person name="Gumerov V.M."/>
            <person name="Slobodkina G.B."/>
            <person name="Beletsky A.V."/>
            <person name="Bonch-Osmolovskaya E.A."/>
            <person name="Ravin N.V."/>
            <person name="Skryabin K.G."/>
        </authorList>
    </citation>
    <scope>NUCLEOTIDE SEQUENCE [LARGE SCALE GENOMIC DNA]</scope>
    <source>
        <strain evidence="1 2">1860</strain>
    </source>
</reference>
<dbReference type="BioCyc" id="PSP1104324:GJSN-1619-MONOMER"/>
<dbReference type="eggNOG" id="arCOG05634">
    <property type="taxonomic scope" value="Archaea"/>
</dbReference>
<evidence type="ECO:0000313" key="1">
    <source>
        <dbReference type="EMBL" id="AET33064.1"/>
    </source>
</evidence>
<dbReference type="InterPro" id="IPR024064">
    <property type="entry name" value="FdhE-like_sf"/>
</dbReference>
<dbReference type="KEGG" id="pyr:P186_1648"/>
<dbReference type="SUPFAM" id="SSF144020">
    <property type="entry name" value="FdhE-like"/>
    <property type="match status" value="1"/>
</dbReference>